<organism evidence="1 2">
    <name type="scientific">Cyanistes caeruleus</name>
    <name type="common">Eurasian blue tit</name>
    <name type="synonym">Parus caeruleus</name>
    <dbReference type="NCBI Taxonomy" id="156563"/>
    <lineage>
        <taxon>Eukaryota</taxon>
        <taxon>Metazoa</taxon>
        <taxon>Chordata</taxon>
        <taxon>Craniata</taxon>
        <taxon>Vertebrata</taxon>
        <taxon>Euteleostomi</taxon>
        <taxon>Archelosauria</taxon>
        <taxon>Archosauria</taxon>
        <taxon>Dinosauria</taxon>
        <taxon>Saurischia</taxon>
        <taxon>Theropoda</taxon>
        <taxon>Coelurosauria</taxon>
        <taxon>Aves</taxon>
        <taxon>Neognathae</taxon>
        <taxon>Neoaves</taxon>
        <taxon>Telluraves</taxon>
        <taxon>Australaves</taxon>
        <taxon>Passeriformes</taxon>
        <taxon>Paridae</taxon>
        <taxon>Cyanistes</taxon>
    </lineage>
</organism>
<dbReference type="GO" id="GO:0000801">
    <property type="term" value="C:central element"/>
    <property type="evidence" value="ECO:0007669"/>
    <property type="project" value="TreeGrafter"/>
</dbReference>
<name>A0A8C0VGS8_CYACU</name>
<protein>
    <submittedName>
        <fullName evidence="1">Synaptonemal complex central element protein 3</fullName>
    </submittedName>
</protein>
<dbReference type="RefSeq" id="XP_023782811.1">
    <property type="nucleotide sequence ID" value="XM_023927043.1"/>
</dbReference>
<dbReference type="CTD" id="644186"/>
<keyword evidence="2" id="KW-1185">Reference proteome</keyword>
<dbReference type="PANTHER" id="PTHR36686">
    <property type="entry name" value="SYNAPTONEMAL COMPLEX CENTRAL ELEMENT PROTEIN 3"/>
    <property type="match status" value="1"/>
</dbReference>
<evidence type="ECO:0000313" key="2">
    <source>
        <dbReference type="Proteomes" id="UP000694410"/>
    </source>
</evidence>
<dbReference type="InterPro" id="IPR028145">
    <property type="entry name" value="Synaptonemal_3"/>
</dbReference>
<dbReference type="Pfam" id="PF15191">
    <property type="entry name" value="Synaptonemal_3"/>
    <property type="match status" value="1"/>
</dbReference>
<gene>
    <name evidence="1" type="primary">SYCE3</name>
</gene>
<dbReference type="Proteomes" id="UP000694410">
    <property type="component" value="Unplaced"/>
</dbReference>
<proteinExistence type="predicted"/>
<dbReference type="GO" id="GO:0007131">
    <property type="term" value="P:reciprocal meiotic recombination"/>
    <property type="evidence" value="ECO:0007669"/>
    <property type="project" value="InterPro"/>
</dbReference>
<dbReference type="GO" id="GO:0007283">
    <property type="term" value="P:spermatogenesis"/>
    <property type="evidence" value="ECO:0007669"/>
    <property type="project" value="InterPro"/>
</dbReference>
<dbReference type="AlphaFoldDB" id="A0A8C0VGS8"/>
<reference evidence="1" key="2">
    <citation type="submission" date="2025-09" db="UniProtKB">
        <authorList>
            <consortium name="Ensembl"/>
        </authorList>
    </citation>
    <scope>IDENTIFICATION</scope>
</reference>
<reference evidence="1" key="1">
    <citation type="submission" date="2025-08" db="UniProtKB">
        <authorList>
            <consortium name="Ensembl"/>
        </authorList>
    </citation>
    <scope>IDENTIFICATION</scope>
</reference>
<dbReference type="PANTHER" id="PTHR36686:SF1">
    <property type="entry name" value="SYNAPTONEMAL COMPLEX CENTRAL ELEMENT PROTEIN 3"/>
    <property type="match status" value="1"/>
</dbReference>
<evidence type="ECO:0000313" key="1">
    <source>
        <dbReference type="Ensembl" id="ENSCCEP00000021237.1"/>
    </source>
</evidence>
<dbReference type="GO" id="GO:0007130">
    <property type="term" value="P:synaptonemal complex assembly"/>
    <property type="evidence" value="ECO:0007669"/>
    <property type="project" value="InterPro"/>
</dbReference>
<accession>A0A8C0VGS8</accession>
<dbReference type="Ensembl" id="ENSCCET00000032250.1">
    <property type="protein sequence ID" value="ENSCCEP00000021237.1"/>
    <property type="gene ID" value="ENSCCEG00000019259.1"/>
</dbReference>
<dbReference type="GeneID" id="111929441"/>
<sequence length="92" mass="10719">MAESESQEGNYDNRGNKVEIFKTDMEELMEKMEKQTVCAAQMAYDCVAIRTDPDLHNAMQHLKDVFLICKEQMEKKWQDVLTESRGDGQKKE</sequence>